<keyword evidence="2" id="KW-1185">Reference proteome</keyword>
<dbReference type="EMBL" id="CAJVPT010011173">
    <property type="protein sequence ID" value="CAG8577153.1"/>
    <property type="molecule type" value="Genomic_DNA"/>
</dbReference>
<evidence type="ECO:0000313" key="2">
    <source>
        <dbReference type="Proteomes" id="UP000789525"/>
    </source>
</evidence>
<feature type="non-terminal residue" evidence="1">
    <location>
        <position position="74"/>
    </location>
</feature>
<reference evidence="1" key="1">
    <citation type="submission" date="2021-06" db="EMBL/GenBank/DDBJ databases">
        <authorList>
            <person name="Kallberg Y."/>
            <person name="Tangrot J."/>
            <person name="Rosling A."/>
        </authorList>
    </citation>
    <scope>NUCLEOTIDE SEQUENCE</scope>
    <source>
        <strain evidence="1">CL356</strain>
    </source>
</reference>
<protein>
    <submittedName>
        <fullName evidence="1">9499_t:CDS:1</fullName>
    </submittedName>
</protein>
<organism evidence="1 2">
    <name type="scientific">Acaulospora colombiana</name>
    <dbReference type="NCBI Taxonomy" id="27376"/>
    <lineage>
        <taxon>Eukaryota</taxon>
        <taxon>Fungi</taxon>
        <taxon>Fungi incertae sedis</taxon>
        <taxon>Mucoromycota</taxon>
        <taxon>Glomeromycotina</taxon>
        <taxon>Glomeromycetes</taxon>
        <taxon>Diversisporales</taxon>
        <taxon>Acaulosporaceae</taxon>
        <taxon>Acaulospora</taxon>
    </lineage>
</organism>
<comment type="caution">
    <text evidence="1">The sequence shown here is derived from an EMBL/GenBank/DDBJ whole genome shotgun (WGS) entry which is preliminary data.</text>
</comment>
<sequence>MTAKFDLKIELNRYKDSEGGRNLLPRNEFNIVFAEGGLLKEEIPDGRSFEGQEDPSTIRRLTSVSEIPLYLGYQ</sequence>
<proteinExistence type="predicted"/>
<name>A0ACA9M8M8_9GLOM</name>
<accession>A0ACA9M8M8</accession>
<dbReference type="Proteomes" id="UP000789525">
    <property type="component" value="Unassembled WGS sequence"/>
</dbReference>
<gene>
    <name evidence="1" type="ORF">ACOLOM_LOCUS5829</name>
</gene>
<evidence type="ECO:0000313" key="1">
    <source>
        <dbReference type="EMBL" id="CAG8577153.1"/>
    </source>
</evidence>